<accession>A0ABS4YMC2</accession>
<dbReference type="EMBL" id="JAGIOC010000001">
    <property type="protein sequence ID" value="MBP2409956.1"/>
    <property type="molecule type" value="Genomic_DNA"/>
</dbReference>
<dbReference type="InterPro" id="IPR029058">
    <property type="entry name" value="AB_hydrolase_fold"/>
</dbReference>
<dbReference type="InterPro" id="IPR013094">
    <property type="entry name" value="AB_hydrolase_3"/>
</dbReference>
<dbReference type="Pfam" id="PF07859">
    <property type="entry name" value="Abhydrolase_3"/>
    <property type="match status" value="1"/>
</dbReference>
<sequence length="271" mass="28698">MSIVRTLRILASQRPSAPSRSVAAPTRVTRARPGRVPVTWIDQDLAATGTIVHLHGGAYVSGEQKAHWSWLEEVGRRAGAATAMIHYRLAPKHPFPTAVEDVLAALDGMGEASLLRPGRWVLSGDSAGGGLALAVAQSLAQGHADSPALLMLESPWTDLPARRDGEDELRRAAARLYAGGVPSQDPRLSPIHGDLATLPPVHLVAGVEDELLSDSRRLHAGLLEAGTDVEYVEIPGQGHTVAVTGEGPDAQAARRTQIEAARRVLTLRANA</sequence>
<keyword evidence="1" id="KW-0378">Hydrolase</keyword>
<evidence type="ECO:0000313" key="3">
    <source>
        <dbReference type="EMBL" id="MBP2409956.1"/>
    </source>
</evidence>
<reference evidence="3 4" key="1">
    <citation type="submission" date="2021-03" db="EMBL/GenBank/DDBJ databases">
        <title>Sequencing the genomes of 1000 actinobacteria strains.</title>
        <authorList>
            <person name="Klenk H.-P."/>
        </authorList>
    </citation>
    <scope>NUCLEOTIDE SEQUENCE [LARGE SCALE GENOMIC DNA]</scope>
    <source>
        <strain evidence="3 4">DSM 14564</strain>
    </source>
</reference>
<dbReference type="PANTHER" id="PTHR48081:SF8">
    <property type="entry name" value="ALPHA_BETA HYDROLASE FOLD-3 DOMAIN-CONTAINING PROTEIN-RELATED"/>
    <property type="match status" value="1"/>
</dbReference>
<dbReference type="RefSeq" id="WP_209892768.1">
    <property type="nucleotide sequence ID" value="NZ_BAAAJV010000051.1"/>
</dbReference>
<dbReference type="InterPro" id="IPR050300">
    <property type="entry name" value="GDXG_lipolytic_enzyme"/>
</dbReference>
<dbReference type="PANTHER" id="PTHR48081">
    <property type="entry name" value="AB HYDROLASE SUPERFAMILY PROTEIN C4A8.06C"/>
    <property type="match status" value="1"/>
</dbReference>
<dbReference type="Proteomes" id="UP000698222">
    <property type="component" value="Unassembled WGS sequence"/>
</dbReference>
<organism evidence="3 4">
    <name type="scientific">Brachybacterium fresconis</name>
    <dbReference type="NCBI Taxonomy" id="173363"/>
    <lineage>
        <taxon>Bacteria</taxon>
        <taxon>Bacillati</taxon>
        <taxon>Actinomycetota</taxon>
        <taxon>Actinomycetes</taxon>
        <taxon>Micrococcales</taxon>
        <taxon>Dermabacteraceae</taxon>
        <taxon>Brachybacterium</taxon>
    </lineage>
</organism>
<evidence type="ECO:0000313" key="4">
    <source>
        <dbReference type="Proteomes" id="UP000698222"/>
    </source>
</evidence>
<name>A0ABS4YMC2_9MICO</name>
<proteinExistence type="predicted"/>
<feature type="domain" description="Alpha/beta hydrolase fold-3" evidence="2">
    <location>
        <begin position="51"/>
        <end position="241"/>
    </location>
</feature>
<gene>
    <name evidence="3" type="ORF">JOF44_002859</name>
</gene>
<evidence type="ECO:0000259" key="2">
    <source>
        <dbReference type="Pfam" id="PF07859"/>
    </source>
</evidence>
<evidence type="ECO:0000256" key="1">
    <source>
        <dbReference type="ARBA" id="ARBA00022801"/>
    </source>
</evidence>
<protein>
    <submittedName>
        <fullName evidence="3">Acetyl esterase/lipase</fullName>
    </submittedName>
</protein>
<keyword evidence="4" id="KW-1185">Reference proteome</keyword>
<comment type="caution">
    <text evidence="3">The sequence shown here is derived from an EMBL/GenBank/DDBJ whole genome shotgun (WGS) entry which is preliminary data.</text>
</comment>
<dbReference type="SUPFAM" id="SSF53474">
    <property type="entry name" value="alpha/beta-Hydrolases"/>
    <property type="match status" value="1"/>
</dbReference>
<dbReference type="Gene3D" id="3.40.50.1820">
    <property type="entry name" value="alpha/beta hydrolase"/>
    <property type="match status" value="1"/>
</dbReference>